<dbReference type="OrthoDB" id="4158815at2759"/>
<dbReference type="CDD" id="cd00161">
    <property type="entry name" value="beta-trefoil_Ricin-like"/>
    <property type="match status" value="1"/>
</dbReference>
<feature type="transmembrane region" description="Helical" evidence="2">
    <location>
        <begin position="212"/>
        <end position="235"/>
    </location>
</feature>
<dbReference type="Gene3D" id="2.80.10.50">
    <property type="match status" value="1"/>
</dbReference>
<sequence length="301" mass="32365">MANFNSNQWYQLTAVSESTDLSMAGTILYDHGQGAVFFQVTNTTHPAQQWQIYPFNSSTYILRTKESGHDGYLCVAVYYNGTTPGYTVPQVRNYTLTDDSMFWQITPWGDGTFYFTNAANGTAWHLDVLSNTLMSMSSNITAPQDGQRYSFTQLGAINDKAFSTINTPLATSIPTSSTTSGSPTGTAPASATSASATNTSSSSSSKGLSSGASAAIGASIGAVALIALIIVAWVLHRRRKRPVSLADPQYLPPNFPQELQTSEVTKYEMQVPPAELQGPLAELQGNTSPVKRPDATGYNRI</sequence>
<organism evidence="3 4">
    <name type="scientific">Glonium stellatum</name>
    <dbReference type="NCBI Taxonomy" id="574774"/>
    <lineage>
        <taxon>Eukaryota</taxon>
        <taxon>Fungi</taxon>
        <taxon>Dikarya</taxon>
        <taxon>Ascomycota</taxon>
        <taxon>Pezizomycotina</taxon>
        <taxon>Dothideomycetes</taxon>
        <taxon>Pleosporomycetidae</taxon>
        <taxon>Gloniales</taxon>
        <taxon>Gloniaceae</taxon>
        <taxon>Glonium</taxon>
    </lineage>
</organism>
<dbReference type="Proteomes" id="UP000250140">
    <property type="component" value="Unassembled WGS sequence"/>
</dbReference>
<accession>A0A8E2JY62</accession>
<evidence type="ECO:0000313" key="4">
    <source>
        <dbReference type="Proteomes" id="UP000250140"/>
    </source>
</evidence>
<keyword evidence="2" id="KW-0472">Membrane</keyword>
<dbReference type="AlphaFoldDB" id="A0A8E2JY62"/>
<keyword evidence="2" id="KW-0812">Transmembrane</keyword>
<evidence type="ECO:0000256" key="1">
    <source>
        <dbReference type="SAM" id="MobiDB-lite"/>
    </source>
</evidence>
<keyword evidence="4" id="KW-1185">Reference proteome</keyword>
<dbReference type="SUPFAM" id="SSF50370">
    <property type="entry name" value="Ricin B-like lectins"/>
    <property type="match status" value="1"/>
</dbReference>
<feature type="region of interest" description="Disordered" evidence="1">
    <location>
        <begin position="280"/>
        <end position="301"/>
    </location>
</feature>
<proteinExistence type="predicted"/>
<keyword evidence="2" id="KW-1133">Transmembrane helix</keyword>
<feature type="region of interest" description="Disordered" evidence="1">
    <location>
        <begin position="172"/>
        <end position="208"/>
    </location>
</feature>
<reference evidence="3 4" key="1">
    <citation type="journal article" date="2016" name="Nat. Commun.">
        <title>Ectomycorrhizal ecology is imprinted in the genome of the dominant symbiotic fungus Cenococcum geophilum.</title>
        <authorList>
            <consortium name="DOE Joint Genome Institute"/>
            <person name="Peter M."/>
            <person name="Kohler A."/>
            <person name="Ohm R.A."/>
            <person name="Kuo A."/>
            <person name="Krutzmann J."/>
            <person name="Morin E."/>
            <person name="Arend M."/>
            <person name="Barry K.W."/>
            <person name="Binder M."/>
            <person name="Choi C."/>
            <person name="Clum A."/>
            <person name="Copeland A."/>
            <person name="Grisel N."/>
            <person name="Haridas S."/>
            <person name="Kipfer T."/>
            <person name="LaButti K."/>
            <person name="Lindquist E."/>
            <person name="Lipzen A."/>
            <person name="Maire R."/>
            <person name="Meier B."/>
            <person name="Mihaltcheva S."/>
            <person name="Molinier V."/>
            <person name="Murat C."/>
            <person name="Poggeler S."/>
            <person name="Quandt C.A."/>
            <person name="Sperisen C."/>
            <person name="Tritt A."/>
            <person name="Tisserant E."/>
            <person name="Crous P.W."/>
            <person name="Henrissat B."/>
            <person name="Nehls U."/>
            <person name="Egli S."/>
            <person name="Spatafora J.W."/>
            <person name="Grigoriev I.V."/>
            <person name="Martin F.M."/>
        </authorList>
    </citation>
    <scope>NUCLEOTIDE SEQUENCE [LARGE SCALE GENOMIC DNA]</scope>
    <source>
        <strain evidence="3 4">CBS 207.34</strain>
    </source>
</reference>
<dbReference type="EMBL" id="KV748720">
    <property type="protein sequence ID" value="OCL13472.1"/>
    <property type="molecule type" value="Genomic_DNA"/>
</dbReference>
<name>A0A8E2JY62_9PEZI</name>
<dbReference type="InterPro" id="IPR035992">
    <property type="entry name" value="Ricin_B-like_lectins"/>
</dbReference>
<evidence type="ECO:0000313" key="3">
    <source>
        <dbReference type="EMBL" id="OCL13472.1"/>
    </source>
</evidence>
<protein>
    <recommendedName>
        <fullName evidence="5">Ricin B lectin domain-containing protein</fullName>
    </recommendedName>
</protein>
<gene>
    <name evidence="3" type="ORF">AOQ84DRAFT_108680</name>
</gene>
<evidence type="ECO:0000256" key="2">
    <source>
        <dbReference type="SAM" id="Phobius"/>
    </source>
</evidence>
<evidence type="ECO:0008006" key="5">
    <source>
        <dbReference type="Google" id="ProtNLM"/>
    </source>
</evidence>